<feature type="transmembrane region" description="Helical" evidence="5">
    <location>
        <begin position="174"/>
        <end position="192"/>
    </location>
</feature>
<dbReference type="InterPro" id="IPR036259">
    <property type="entry name" value="MFS_trans_sf"/>
</dbReference>
<sequence length="430" mass="47015">MAQTELLNSGVAVGYYRWRICALLFFATAINYIDRQVLGILAPQLQAELHWSDSHYGLIVTAFQVAYAIGFLFMGKIMDNYGSRRGYAFAVLVWSIAAVVHAGARTAVGFGVARFALGLGEAGNFPAAVKVVAEWFPIKERSLATGIFLSGSSIGAIVAPLVVPVIAIRYGWEWAFVLTGLSGIVWLVFWLATYRPVNVHPKVSAAELAYIQSDPPEPTHDIPWRQLFKYKQTWAFAWAKFLSDPIFSFYFFFLPKFFNSQFGLTLDKIGVPIMIIYVMSDVGSMVGGWLSSFLIRRGWSVARSRKVTMLLAAFTVTPVYFASQTDDLQVAVALIGLALFAHQAWSANLLTLPSDMFPRHAVGSAVGIGSTVGAIGGMFGATTAGFLLESTHAYGPLFVVAGSAYLLAWIILHLLTPELKVSLADKDIIL</sequence>
<feature type="transmembrane region" description="Helical" evidence="5">
    <location>
        <begin position="54"/>
        <end position="74"/>
    </location>
</feature>
<dbReference type="SUPFAM" id="SSF103473">
    <property type="entry name" value="MFS general substrate transporter"/>
    <property type="match status" value="1"/>
</dbReference>
<dbReference type="EMBL" id="JAERRB010000001">
    <property type="protein sequence ID" value="MBL0739671.1"/>
    <property type="molecule type" value="Genomic_DNA"/>
</dbReference>
<feature type="transmembrane region" description="Helical" evidence="5">
    <location>
        <begin position="273"/>
        <end position="295"/>
    </location>
</feature>
<evidence type="ECO:0000256" key="1">
    <source>
        <dbReference type="ARBA" id="ARBA00004141"/>
    </source>
</evidence>
<feature type="transmembrane region" description="Helical" evidence="5">
    <location>
        <begin position="329"/>
        <end position="350"/>
    </location>
</feature>
<dbReference type="PANTHER" id="PTHR11662">
    <property type="entry name" value="SOLUTE CARRIER FAMILY 17"/>
    <property type="match status" value="1"/>
</dbReference>
<accession>A0ABS1KN29</accession>
<keyword evidence="3 5" id="KW-1133">Transmembrane helix</keyword>
<dbReference type="PROSITE" id="PS50850">
    <property type="entry name" value="MFS"/>
    <property type="match status" value="1"/>
</dbReference>
<evidence type="ECO:0000256" key="3">
    <source>
        <dbReference type="ARBA" id="ARBA00022989"/>
    </source>
</evidence>
<dbReference type="InterPro" id="IPR020846">
    <property type="entry name" value="MFS_dom"/>
</dbReference>
<comment type="caution">
    <text evidence="7">The sequence shown here is derived from an EMBL/GenBank/DDBJ whole genome shotgun (WGS) entry which is preliminary data.</text>
</comment>
<dbReference type="Gene3D" id="1.20.1250.20">
    <property type="entry name" value="MFS general substrate transporter like domains"/>
    <property type="match status" value="2"/>
</dbReference>
<dbReference type="InterPro" id="IPR011701">
    <property type="entry name" value="MFS"/>
</dbReference>
<evidence type="ECO:0000313" key="7">
    <source>
        <dbReference type="EMBL" id="MBL0739671.1"/>
    </source>
</evidence>
<feature type="domain" description="Major facilitator superfamily (MFS) profile" evidence="6">
    <location>
        <begin position="20"/>
        <end position="420"/>
    </location>
</feature>
<feature type="transmembrane region" description="Helical" evidence="5">
    <location>
        <begin position="307"/>
        <end position="323"/>
    </location>
</feature>
<dbReference type="InterPro" id="IPR050382">
    <property type="entry name" value="MFS_Na/Anion_cotransporter"/>
</dbReference>
<evidence type="ECO:0000313" key="8">
    <source>
        <dbReference type="Proteomes" id="UP000613030"/>
    </source>
</evidence>
<feature type="transmembrane region" description="Helical" evidence="5">
    <location>
        <begin position="394"/>
        <end position="416"/>
    </location>
</feature>
<dbReference type="Pfam" id="PF07690">
    <property type="entry name" value="MFS_1"/>
    <property type="match status" value="1"/>
</dbReference>
<feature type="transmembrane region" description="Helical" evidence="5">
    <location>
        <begin position="234"/>
        <end position="253"/>
    </location>
</feature>
<feature type="transmembrane region" description="Helical" evidence="5">
    <location>
        <begin position="147"/>
        <end position="168"/>
    </location>
</feature>
<feature type="transmembrane region" description="Helical" evidence="5">
    <location>
        <begin position="86"/>
        <end position="104"/>
    </location>
</feature>
<protein>
    <submittedName>
        <fullName evidence="7">MFS transporter</fullName>
    </submittedName>
</protein>
<feature type="transmembrane region" description="Helical" evidence="5">
    <location>
        <begin position="15"/>
        <end position="33"/>
    </location>
</feature>
<dbReference type="Proteomes" id="UP000613030">
    <property type="component" value="Unassembled WGS sequence"/>
</dbReference>
<keyword evidence="8" id="KW-1185">Reference proteome</keyword>
<proteinExistence type="predicted"/>
<evidence type="ECO:0000256" key="2">
    <source>
        <dbReference type="ARBA" id="ARBA00022692"/>
    </source>
</evidence>
<name>A0ABS1KN29_9BACT</name>
<comment type="subcellular location">
    <subcellularLocation>
        <location evidence="1">Membrane</location>
        <topology evidence="1">Multi-pass membrane protein</topology>
    </subcellularLocation>
</comment>
<dbReference type="CDD" id="cd17319">
    <property type="entry name" value="MFS_ExuT_GudP_like"/>
    <property type="match status" value="1"/>
</dbReference>
<feature type="transmembrane region" description="Helical" evidence="5">
    <location>
        <begin position="362"/>
        <end position="388"/>
    </location>
</feature>
<keyword evidence="2 5" id="KW-0812">Transmembrane</keyword>
<evidence type="ECO:0000256" key="5">
    <source>
        <dbReference type="SAM" id="Phobius"/>
    </source>
</evidence>
<organism evidence="7 8">
    <name type="scientific">Chryseolinea lacunae</name>
    <dbReference type="NCBI Taxonomy" id="2801331"/>
    <lineage>
        <taxon>Bacteria</taxon>
        <taxon>Pseudomonadati</taxon>
        <taxon>Bacteroidota</taxon>
        <taxon>Cytophagia</taxon>
        <taxon>Cytophagales</taxon>
        <taxon>Fulvivirgaceae</taxon>
        <taxon>Chryseolinea</taxon>
    </lineage>
</organism>
<keyword evidence="4 5" id="KW-0472">Membrane</keyword>
<reference evidence="7 8" key="1">
    <citation type="submission" date="2021-01" db="EMBL/GenBank/DDBJ databases">
        <title>Chryseolinea sp. Jin1 Genome sequencing and assembly.</title>
        <authorList>
            <person name="Kim I."/>
        </authorList>
    </citation>
    <scope>NUCLEOTIDE SEQUENCE [LARGE SCALE GENOMIC DNA]</scope>
    <source>
        <strain evidence="7 8">Jin1</strain>
    </source>
</reference>
<evidence type="ECO:0000259" key="6">
    <source>
        <dbReference type="PROSITE" id="PS50850"/>
    </source>
</evidence>
<evidence type="ECO:0000256" key="4">
    <source>
        <dbReference type="ARBA" id="ARBA00023136"/>
    </source>
</evidence>
<dbReference type="PANTHER" id="PTHR11662:SF285">
    <property type="entry name" value="HEXURONATE TRANSPORTER"/>
    <property type="match status" value="1"/>
</dbReference>
<gene>
    <name evidence="7" type="ORF">JI741_00515</name>
</gene>